<dbReference type="EMBL" id="KQ241640">
    <property type="protein sequence ID" value="KNC86707.1"/>
    <property type="molecule type" value="Genomic_DNA"/>
</dbReference>
<dbReference type="Proteomes" id="UP000054560">
    <property type="component" value="Unassembled WGS sequence"/>
</dbReference>
<dbReference type="AlphaFoldDB" id="A0A0L0GCH0"/>
<gene>
    <name evidence="2" type="ORF">SARC_01173</name>
</gene>
<evidence type="ECO:0000256" key="1">
    <source>
        <dbReference type="SAM" id="MobiDB-lite"/>
    </source>
</evidence>
<evidence type="ECO:0000313" key="3">
    <source>
        <dbReference type="Proteomes" id="UP000054560"/>
    </source>
</evidence>
<feature type="compositionally biased region" description="Polar residues" evidence="1">
    <location>
        <begin position="233"/>
        <end position="258"/>
    </location>
</feature>
<feature type="region of interest" description="Disordered" evidence="1">
    <location>
        <begin position="201"/>
        <end position="303"/>
    </location>
</feature>
<sequence>MEDEGASSVPTFNLGNRVTNLGKYSVLTDRDHYYDDEVISCTAKVHFYKGEERVRNLNFVLYARIVYYYPGTGRVKTARKISMLKEPLQVSLVEQGVDLEYAATFAVPIFTPPAFNTRHTVALSSIYVVVIIRVIWTVELVGEVINAFSLDHCDPEVAAQDHTLLVLAYKEIDKRTVYQSDCMHATVEGISTLSKRSFQPSRSSLWSRRQRSTISGVRRPSLSTGDVRETEQSDQSLNGNSHQSSPQHPPQRSNTSSGYEVPILEVRRNRRGRGYTVNDLPPQPASVSGNPRRVTGSPGPGRVRRLRAATTLDCFTLSPGATTMATIPSNSSAFPEARDNGVVGRSRAATASQSDRRVVYEGGSAPNSTVALGSPGSIDFSTTSAASENNTDVARVVSDGDVACAEPESGVQTNAPNLQVVTVRESLRDNQTQNTYDELRQRSIIEERQVQSTAKSTPVTKAQLQFMYKLQDDLALRESDTAMENLELDKILETDFGKYSEVTQDNYIIMRCSIREPGTLSNNKPFGIEVSVLTSSRVLVARAVSAKLIQTTTYNLNNNYTASFASCVVARATKKLSIKTIGRKLKPVQTHTLILDPACPKKPIFTNNFSSEGVRGDVPAPTAEVVDTMETLLVSVEYTVQVKCRVWGGPDIVCDIPIVLESCGIETMPDQSGVQDYSVDDFNAGRGSTSSGCSDPLSISTVNDNAPSGPPSASRRLRDMSTNTGEVTRDPLRVNSPRQVDTSSQLPDYEVINEESTKSFGPLGRRASDLKAVTSQRTRSLSSGGLKLSSLSSLPGRLKRKTSGIASRLSVTSINDADRKLFSRDLEPIPAVPTALCLEAEDTPYTPRAPRRESFFLDGVELPNYMEVLSSQAQ</sequence>
<reference evidence="2 3" key="1">
    <citation type="submission" date="2011-02" db="EMBL/GenBank/DDBJ databases">
        <title>The Genome Sequence of Sphaeroforma arctica JP610.</title>
        <authorList>
            <consortium name="The Broad Institute Genome Sequencing Platform"/>
            <person name="Russ C."/>
            <person name="Cuomo C."/>
            <person name="Young S.K."/>
            <person name="Zeng Q."/>
            <person name="Gargeya S."/>
            <person name="Alvarado L."/>
            <person name="Berlin A."/>
            <person name="Chapman S.B."/>
            <person name="Chen Z."/>
            <person name="Freedman E."/>
            <person name="Gellesch M."/>
            <person name="Goldberg J."/>
            <person name="Griggs A."/>
            <person name="Gujja S."/>
            <person name="Heilman E."/>
            <person name="Heiman D."/>
            <person name="Howarth C."/>
            <person name="Mehta T."/>
            <person name="Neiman D."/>
            <person name="Pearson M."/>
            <person name="Roberts A."/>
            <person name="Saif S."/>
            <person name="Shea T."/>
            <person name="Shenoy N."/>
            <person name="Sisk P."/>
            <person name="Stolte C."/>
            <person name="Sykes S."/>
            <person name="White J."/>
            <person name="Yandava C."/>
            <person name="Burger G."/>
            <person name="Gray M.W."/>
            <person name="Holland P.W.H."/>
            <person name="King N."/>
            <person name="Lang F.B.F."/>
            <person name="Roger A.J."/>
            <person name="Ruiz-Trillo I."/>
            <person name="Haas B."/>
            <person name="Nusbaum C."/>
            <person name="Birren B."/>
        </authorList>
    </citation>
    <scope>NUCLEOTIDE SEQUENCE [LARGE SCALE GENOMIC DNA]</scope>
    <source>
        <strain evidence="2 3">JP610</strain>
    </source>
</reference>
<feature type="compositionally biased region" description="Polar residues" evidence="1">
    <location>
        <begin position="686"/>
        <end position="706"/>
    </location>
</feature>
<organism evidence="2 3">
    <name type="scientific">Sphaeroforma arctica JP610</name>
    <dbReference type="NCBI Taxonomy" id="667725"/>
    <lineage>
        <taxon>Eukaryota</taxon>
        <taxon>Ichthyosporea</taxon>
        <taxon>Ichthyophonida</taxon>
        <taxon>Sphaeroforma</taxon>
    </lineage>
</organism>
<protein>
    <submittedName>
        <fullName evidence="2">Uncharacterized protein</fullName>
    </submittedName>
</protein>
<name>A0A0L0GCH0_9EUKA</name>
<dbReference type="RefSeq" id="XP_014160609.1">
    <property type="nucleotide sequence ID" value="XM_014305134.1"/>
</dbReference>
<proteinExistence type="predicted"/>
<accession>A0A0L0GCH0</accession>
<evidence type="ECO:0000313" key="2">
    <source>
        <dbReference type="EMBL" id="KNC86707.1"/>
    </source>
</evidence>
<feature type="region of interest" description="Disordered" evidence="1">
    <location>
        <begin position="676"/>
        <end position="744"/>
    </location>
</feature>
<dbReference type="GeneID" id="25901677"/>
<keyword evidence="3" id="KW-1185">Reference proteome</keyword>